<dbReference type="InterPro" id="IPR001128">
    <property type="entry name" value="Cyt_P450"/>
</dbReference>
<dbReference type="Proteomes" id="UP000193240">
    <property type="component" value="Unassembled WGS sequence"/>
</dbReference>
<comment type="similarity">
    <text evidence="5">Belongs to the cytochrome P450 family.</text>
</comment>
<evidence type="ECO:0000256" key="3">
    <source>
        <dbReference type="ARBA" id="ARBA00023004"/>
    </source>
</evidence>
<evidence type="ECO:0000313" key="7">
    <source>
        <dbReference type="Proteomes" id="UP000193240"/>
    </source>
</evidence>
<evidence type="ECO:0000256" key="2">
    <source>
        <dbReference type="ARBA" id="ARBA00022723"/>
    </source>
</evidence>
<sequence length="299" mass="33323">MKGDGAINFYHALRCLTVDVITEVAFGESFHLLTKAENNTFNAPFLDSLDLALKSVWDVMYFPIIRVIVDNAPPAVAVMLSQPVARFQDLIRAVTDTVAKFRKLKSFGKSLDHDIVFGPMSQLDDKVLLVEASDILVAGSDTTATTLAIAIQKFAEYPGILSKLKSEMKEAGIVTELDYKLVELEKPPYLACIGMSAYTIHLDESIWVEDAKSFNPDRWQTGDAKELEKFLMTFSKGARQCLGINLAYAEATLTLAMLANRFCFTLDETMNESDLKRIDNFTIGFQGTEIRAIVHDDKE</sequence>
<dbReference type="InterPro" id="IPR036396">
    <property type="entry name" value="Cyt_P450_sf"/>
</dbReference>
<keyword evidence="4 5" id="KW-0349">Heme</keyword>
<evidence type="ECO:0000256" key="1">
    <source>
        <dbReference type="ARBA" id="ARBA00001971"/>
    </source>
</evidence>
<keyword evidence="5" id="KW-0503">Monooxygenase</keyword>
<organism evidence="6 7">
    <name type="scientific">Epicoccum nigrum</name>
    <name type="common">Soil fungus</name>
    <name type="synonym">Epicoccum purpurascens</name>
    <dbReference type="NCBI Taxonomy" id="105696"/>
    <lineage>
        <taxon>Eukaryota</taxon>
        <taxon>Fungi</taxon>
        <taxon>Dikarya</taxon>
        <taxon>Ascomycota</taxon>
        <taxon>Pezizomycotina</taxon>
        <taxon>Dothideomycetes</taxon>
        <taxon>Pleosporomycetidae</taxon>
        <taxon>Pleosporales</taxon>
        <taxon>Pleosporineae</taxon>
        <taxon>Didymellaceae</taxon>
        <taxon>Epicoccum</taxon>
    </lineage>
</organism>
<dbReference type="AlphaFoldDB" id="A0A1Y2LSU5"/>
<dbReference type="GO" id="GO:0016705">
    <property type="term" value="F:oxidoreductase activity, acting on paired donors, with incorporation or reduction of molecular oxygen"/>
    <property type="evidence" value="ECO:0007669"/>
    <property type="project" value="InterPro"/>
</dbReference>
<dbReference type="InterPro" id="IPR050121">
    <property type="entry name" value="Cytochrome_P450_monoxygenase"/>
</dbReference>
<dbReference type="PANTHER" id="PTHR24305">
    <property type="entry name" value="CYTOCHROME P450"/>
    <property type="match status" value="1"/>
</dbReference>
<dbReference type="Pfam" id="PF00067">
    <property type="entry name" value="p450"/>
    <property type="match status" value="2"/>
</dbReference>
<dbReference type="EMBL" id="KZ107850">
    <property type="protein sequence ID" value="OSS46971.1"/>
    <property type="molecule type" value="Genomic_DNA"/>
</dbReference>
<dbReference type="PRINTS" id="PR00385">
    <property type="entry name" value="P450"/>
</dbReference>
<dbReference type="OMA" id="CTFSKGA"/>
<dbReference type="GO" id="GO:0004497">
    <property type="term" value="F:monooxygenase activity"/>
    <property type="evidence" value="ECO:0007669"/>
    <property type="project" value="UniProtKB-KW"/>
</dbReference>
<keyword evidence="7" id="KW-1185">Reference proteome</keyword>
<keyword evidence="2 4" id="KW-0479">Metal-binding</keyword>
<accession>A0A1Y2LSU5</accession>
<dbReference type="PANTHER" id="PTHR24305:SF234">
    <property type="entry name" value="CYTOCHROME P450"/>
    <property type="match status" value="1"/>
</dbReference>
<dbReference type="InParanoid" id="A0A1Y2LSU5"/>
<feature type="binding site" description="axial binding residue" evidence="4">
    <location>
        <position position="241"/>
    </location>
    <ligand>
        <name>heme</name>
        <dbReference type="ChEBI" id="CHEBI:30413"/>
    </ligand>
    <ligandPart>
        <name>Fe</name>
        <dbReference type="ChEBI" id="CHEBI:18248"/>
    </ligandPart>
</feature>
<name>A0A1Y2LSU5_EPING</name>
<dbReference type="InterPro" id="IPR017972">
    <property type="entry name" value="Cyt_P450_CS"/>
</dbReference>
<dbReference type="STRING" id="105696.A0A1Y2LSU5"/>
<dbReference type="InterPro" id="IPR002401">
    <property type="entry name" value="Cyt_P450_E_grp-I"/>
</dbReference>
<dbReference type="PRINTS" id="PR00463">
    <property type="entry name" value="EP450I"/>
</dbReference>
<proteinExistence type="inferred from homology"/>
<dbReference type="GO" id="GO:0020037">
    <property type="term" value="F:heme binding"/>
    <property type="evidence" value="ECO:0007669"/>
    <property type="project" value="InterPro"/>
</dbReference>
<dbReference type="Gene3D" id="1.10.630.10">
    <property type="entry name" value="Cytochrome P450"/>
    <property type="match status" value="2"/>
</dbReference>
<evidence type="ECO:0000256" key="4">
    <source>
        <dbReference type="PIRSR" id="PIRSR602401-1"/>
    </source>
</evidence>
<dbReference type="GO" id="GO:0005506">
    <property type="term" value="F:iron ion binding"/>
    <property type="evidence" value="ECO:0007669"/>
    <property type="project" value="InterPro"/>
</dbReference>
<evidence type="ECO:0000256" key="5">
    <source>
        <dbReference type="RuleBase" id="RU000461"/>
    </source>
</evidence>
<gene>
    <name evidence="6" type="ORF">B5807_08712</name>
</gene>
<reference evidence="6 7" key="1">
    <citation type="journal article" date="2017" name="Genome Announc.">
        <title>Genome sequence of the saprophytic ascomycete Epicoccum nigrum ICMP 19927 strain isolated from New Zealand.</title>
        <authorList>
            <person name="Fokin M."/>
            <person name="Fleetwood D."/>
            <person name="Weir B.S."/>
            <person name="Villas-Boas S.G."/>
        </authorList>
    </citation>
    <scope>NUCLEOTIDE SEQUENCE [LARGE SCALE GENOMIC DNA]</scope>
    <source>
        <strain evidence="6 7">ICMP 19927</strain>
    </source>
</reference>
<keyword evidence="3 4" id="KW-0408">Iron</keyword>
<dbReference type="PROSITE" id="PS00086">
    <property type="entry name" value="CYTOCHROME_P450"/>
    <property type="match status" value="1"/>
</dbReference>
<evidence type="ECO:0008006" key="8">
    <source>
        <dbReference type="Google" id="ProtNLM"/>
    </source>
</evidence>
<keyword evidence="5" id="KW-0560">Oxidoreductase</keyword>
<protein>
    <recommendedName>
        <fullName evidence="8">Cytochrome P450</fullName>
    </recommendedName>
</protein>
<evidence type="ECO:0000313" key="6">
    <source>
        <dbReference type="EMBL" id="OSS46971.1"/>
    </source>
</evidence>
<comment type="cofactor">
    <cofactor evidence="1 4">
        <name>heme</name>
        <dbReference type="ChEBI" id="CHEBI:30413"/>
    </cofactor>
</comment>
<dbReference type="SUPFAM" id="SSF48264">
    <property type="entry name" value="Cytochrome P450"/>
    <property type="match status" value="1"/>
</dbReference>